<evidence type="ECO:0000313" key="2">
    <source>
        <dbReference type="EMBL" id="MCR9036239.1"/>
    </source>
</evidence>
<dbReference type="SUPFAM" id="SSF55729">
    <property type="entry name" value="Acyl-CoA N-acyltransferases (Nat)"/>
    <property type="match status" value="1"/>
</dbReference>
<dbReference type="EMBL" id="JANSKA010000002">
    <property type="protein sequence ID" value="MCR9036239.1"/>
    <property type="molecule type" value="Genomic_DNA"/>
</dbReference>
<evidence type="ECO:0000259" key="1">
    <source>
        <dbReference type="PROSITE" id="PS51186"/>
    </source>
</evidence>
<evidence type="ECO:0000313" key="3">
    <source>
        <dbReference type="Proteomes" id="UP001204320"/>
    </source>
</evidence>
<sequence length="181" mass="20420">MICRNDSGYILRPSLPEDSQNYARLFDQVDPEVARLTGSALHYDCDEAVSFFLANIDDETRRDFLLLDPTSRIIGESVINEIDSKLRSANFRIAIFDTSSLGCGIGSWAIEQTVDFAFREIGLHRLSLDVFSFNPRAIRAYEKAGFVREGALRDAVIDSATGSYGDDILMSILESEWREHR</sequence>
<dbReference type="PANTHER" id="PTHR43415:SF3">
    <property type="entry name" value="GNAT-FAMILY ACETYLTRANSFERASE"/>
    <property type="match status" value="1"/>
</dbReference>
<reference evidence="2 3" key="1">
    <citation type="submission" date="2022-08" db="EMBL/GenBank/DDBJ databases">
        <title>Tractidigestivibacter montrealensis type strain KD21.</title>
        <authorList>
            <person name="Diop K."/>
            <person name="Richard C."/>
            <person name="Routy B."/>
        </authorList>
    </citation>
    <scope>NUCLEOTIDE SEQUENCE [LARGE SCALE GENOMIC DNA]</scope>
    <source>
        <strain evidence="2 3">KD21</strain>
    </source>
</reference>
<dbReference type="Pfam" id="PF13302">
    <property type="entry name" value="Acetyltransf_3"/>
    <property type="match status" value="1"/>
</dbReference>
<organism evidence="2 3">
    <name type="scientific">Tractidigestivibacter montrealensis</name>
    <dbReference type="NCBI Taxonomy" id="2972466"/>
    <lineage>
        <taxon>Bacteria</taxon>
        <taxon>Bacillati</taxon>
        <taxon>Actinomycetota</taxon>
        <taxon>Coriobacteriia</taxon>
        <taxon>Coriobacteriales</taxon>
        <taxon>Atopobiaceae</taxon>
        <taxon>Tractidigestivibacter</taxon>
    </lineage>
</organism>
<comment type="caution">
    <text evidence="2">The sequence shown here is derived from an EMBL/GenBank/DDBJ whole genome shotgun (WGS) entry which is preliminary data.</text>
</comment>
<feature type="domain" description="N-acetyltransferase" evidence="1">
    <location>
        <begin position="9"/>
        <end position="175"/>
    </location>
</feature>
<dbReference type="InterPro" id="IPR016181">
    <property type="entry name" value="Acyl_CoA_acyltransferase"/>
</dbReference>
<dbReference type="Gene3D" id="3.40.630.30">
    <property type="match status" value="1"/>
</dbReference>
<keyword evidence="3" id="KW-1185">Reference proteome</keyword>
<gene>
    <name evidence="2" type="ORF">NVS32_04665</name>
</gene>
<dbReference type="PANTHER" id="PTHR43415">
    <property type="entry name" value="SPERMIDINE N(1)-ACETYLTRANSFERASE"/>
    <property type="match status" value="1"/>
</dbReference>
<dbReference type="Proteomes" id="UP001204320">
    <property type="component" value="Unassembled WGS sequence"/>
</dbReference>
<name>A0ABT1Z7P9_9ACTN</name>
<protein>
    <submittedName>
        <fullName evidence="2">GNAT family N-acetyltransferase</fullName>
    </submittedName>
</protein>
<dbReference type="PROSITE" id="PS51186">
    <property type="entry name" value="GNAT"/>
    <property type="match status" value="1"/>
</dbReference>
<dbReference type="RefSeq" id="WP_258498896.1">
    <property type="nucleotide sequence ID" value="NZ_JANSKA010000002.1"/>
</dbReference>
<dbReference type="InterPro" id="IPR000182">
    <property type="entry name" value="GNAT_dom"/>
</dbReference>
<accession>A0ABT1Z7P9</accession>
<proteinExistence type="predicted"/>